<reference evidence="3 4" key="1">
    <citation type="submission" date="2016-10" db="EMBL/GenBank/DDBJ databases">
        <authorList>
            <person name="de Groot N.N."/>
        </authorList>
    </citation>
    <scope>NUCLEOTIDE SEQUENCE [LARGE SCALE GENOMIC DNA]</scope>
    <source>
        <strain evidence="3 4">DSM 25383</strain>
    </source>
</reference>
<dbReference type="Pfam" id="PF01541">
    <property type="entry name" value="GIY-YIG"/>
    <property type="match status" value="1"/>
</dbReference>
<dbReference type="OrthoDB" id="9807770at2"/>
<dbReference type="Proteomes" id="UP000183253">
    <property type="component" value="Unassembled WGS sequence"/>
</dbReference>
<keyword evidence="3" id="KW-0378">Hydrolase</keyword>
<proteinExistence type="inferred from homology"/>
<dbReference type="PANTHER" id="PTHR34477">
    <property type="entry name" value="UPF0213 PROTEIN YHBQ"/>
    <property type="match status" value="1"/>
</dbReference>
<sequence length="94" mass="11052">MESSYVYILTNKLHTVLYVGVTTSLSRRMKEHAAGQSAFTRRYNVHKLIYVEGYRDVRDAIAREKQIKSWSRKRKMELVDSRNSLWKDLSDGIV</sequence>
<evidence type="ECO:0000313" key="3">
    <source>
        <dbReference type="EMBL" id="SEA95981.1"/>
    </source>
</evidence>
<dbReference type="PANTHER" id="PTHR34477:SF5">
    <property type="entry name" value="BSL5627 PROTEIN"/>
    <property type="match status" value="1"/>
</dbReference>
<dbReference type="InterPro" id="IPR000305">
    <property type="entry name" value="GIY-YIG_endonuc"/>
</dbReference>
<evidence type="ECO:0000313" key="4">
    <source>
        <dbReference type="Proteomes" id="UP000183253"/>
    </source>
</evidence>
<dbReference type="PROSITE" id="PS50164">
    <property type="entry name" value="GIY_YIG"/>
    <property type="match status" value="1"/>
</dbReference>
<comment type="similarity">
    <text evidence="1">Belongs to the UPF0213 family.</text>
</comment>
<keyword evidence="4" id="KW-1185">Reference proteome</keyword>
<dbReference type="CDD" id="cd10448">
    <property type="entry name" value="GIY-YIG_unchar_3"/>
    <property type="match status" value="1"/>
</dbReference>
<name>A0A1H4FFN1_9BACT</name>
<dbReference type="EMBL" id="FNRI01000010">
    <property type="protein sequence ID" value="SEA95981.1"/>
    <property type="molecule type" value="Genomic_DNA"/>
</dbReference>
<evidence type="ECO:0000259" key="2">
    <source>
        <dbReference type="PROSITE" id="PS50164"/>
    </source>
</evidence>
<dbReference type="RefSeq" id="WP_010266062.1">
    <property type="nucleotide sequence ID" value="NZ_CAEG01000018.1"/>
</dbReference>
<organism evidence="3 4">
    <name type="scientific">Alistipes timonensis JC136</name>
    <dbReference type="NCBI Taxonomy" id="1033731"/>
    <lineage>
        <taxon>Bacteria</taxon>
        <taxon>Pseudomonadati</taxon>
        <taxon>Bacteroidota</taxon>
        <taxon>Bacteroidia</taxon>
        <taxon>Bacteroidales</taxon>
        <taxon>Rikenellaceae</taxon>
        <taxon>Alistipes</taxon>
    </lineage>
</organism>
<dbReference type="SMART" id="SM00465">
    <property type="entry name" value="GIYc"/>
    <property type="match status" value="1"/>
</dbReference>
<keyword evidence="3" id="KW-0255">Endonuclease</keyword>
<accession>A0A1H4FFN1</accession>
<dbReference type="SUPFAM" id="SSF82771">
    <property type="entry name" value="GIY-YIG endonuclease"/>
    <property type="match status" value="1"/>
</dbReference>
<keyword evidence="3" id="KW-0540">Nuclease</keyword>
<dbReference type="AlphaFoldDB" id="A0A1H4FFN1"/>
<dbReference type="GO" id="GO:0004519">
    <property type="term" value="F:endonuclease activity"/>
    <property type="evidence" value="ECO:0007669"/>
    <property type="project" value="UniProtKB-KW"/>
</dbReference>
<feature type="domain" description="GIY-YIG" evidence="2">
    <location>
        <begin position="2"/>
        <end position="78"/>
    </location>
</feature>
<dbReference type="Gene3D" id="3.40.1440.10">
    <property type="entry name" value="GIY-YIG endonuclease"/>
    <property type="match status" value="1"/>
</dbReference>
<dbReference type="InterPro" id="IPR050190">
    <property type="entry name" value="UPF0213_domain"/>
</dbReference>
<dbReference type="InterPro" id="IPR035901">
    <property type="entry name" value="GIY-YIG_endonuc_sf"/>
</dbReference>
<dbReference type="STRING" id="1033731.SAMN05444145_11039"/>
<evidence type="ECO:0000256" key="1">
    <source>
        <dbReference type="ARBA" id="ARBA00007435"/>
    </source>
</evidence>
<gene>
    <name evidence="3" type="ORF">SAMN05444145_11039</name>
</gene>
<protein>
    <submittedName>
        <fullName evidence="3">Putative endonuclease</fullName>
    </submittedName>
</protein>